<accession>A0A6J5P221</accession>
<name>A0A6J5P221_9CAUD</name>
<feature type="domain" description="Gene product 88" evidence="1">
    <location>
        <begin position="7"/>
        <end position="245"/>
    </location>
</feature>
<gene>
    <name evidence="2" type="ORF">UFOVP823_16</name>
</gene>
<organism evidence="2">
    <name type="scientific">uncultured Caudovirales phage</name>
    <dbReference type="NCBI Taxonomy" id="2100421"/>
    <lineage>
        <taxon>Viruses</taxon>
        <taxon>Duplodnaviria</taxon>
        <taxon>Heunggongvirae</taxon>
        <taxon>Uroviricota</taxon>
        <taxon>Caudoviricetes</taxon>
        <taxon>Peduoviridae</taxon>
        <taxon>Maltschvirus</taxon>
        <taxon>Maltschvirus maltsch</taxon>
    </lineage>
</organism>
<reference evidence="2" key="1">
    <citation type="submission" date="2020-04" db="EMBL/GenBank/DDBJ databases">
        <authorList>
            <person name="Chiriac C."/>
            <person name="Salcher M."/>
            <person name="Ghai R."/>
            <person name="Kavagutti S V."/>
        </authorList>
    </citation>
    <scope>NUCLEOTIDE SEQUENCE</scope>
</reference>
<evidence type="ECO:0000259" key="1">
    <source>
        <dbReference type="Pfam" id="PF17338"/>
    </source>
</evidence>
<sequence>MKLLNIDANAKTIKGQAQGYMTAVLYLAPHTLAGVTLCPMAEKAGCVSGCLTFAGRAGIAAGAATMTAPNGAIIPANTIQKARLAKTARFHHDRAGFMLQLVREVRAFISKAKRKGLTPVVRLNGTSDIRWEVIPTEGAANIFAAFPDVQFYDYTKIPNRKVDGIANYHLSYSYSDRAEYQPYVRKAMTQGMNLVVVFRKEKPATFMGREVVDGDETDLRFADPTGVVVALKAKGRAKLDRSGFVVG</sequence>
<dbReference type="EMBL" id="LR796773">
    <property type="protein sequence ID" value="CAB4165182.1"/>
    <property type="molecule type" value="Genomic_DNA"/>
</dbReference>
<dbReference type="Pfam" id="PF17338">
    <property type="entry name" value="GP88"/>
    <property type="match status" value="1"/>
</dbReference>
<protein>
    <recommendedName>
        <fullName evidence="1">Gene product 88 domain-containing protein</fullName>
    </recommendedName>
</protein>
<dbReference type="InterPro" id="IPR020290">
    <property type="entry name" value="Gp88"/>
</dbReference>
<evidence type="ECO:0000313" key="2">
    <source>
        <dbReference type="EMBL" id="CAB4165182.1"/>
    </source>
</evidence>
<proteinExistence type="predicted"/>